<dbReference type="InterPro" id="IPR051317">
    <property type="entry name" value="Gfo/Idh/MocA_oxidoreduct"/>
</dbReference>
<accession>A0A5M6C2L6</accession>
<dbReference type="AlphaFoldDB" id="A0A5M6C2L6"/>
<dbReference type="Pfam" id="PF01408">
    <property type="entry name" value="GFO_IDH_MocA"/>
    <property type="match status" value="1"/>
</dbReference>
<proteinExistence type="inferred from homology"/>
<evidence type="ECO:0000259" key="3">
    <source>
        <dbReference type="Pfam" id="PF01408"/>
    </source>
</evidence>
<dbReference type="InterPro" id="IPR036291">
    <property type="entry name" value="NAD(P)-bd_dom_sf"/>
</dbReference>
<sequence length="383" mass="42494">MSPSVQPRTRSGPLVTSILGTGSALLYLHFPSLDTLPDQFKVHSIYERKESGRLDSLREGGKLEGVKIVRTLEEVVNDEEVELVVITTPNNTHYEFTKSALNANKHVLLEKPICPTLAEATELYELAEQKGLILGVYHNRRWDSDFLTMKGLLDSGKLGIPLELTSTFDRYRPLPSTYKRGANWKETPGESNSSIFNLGTHLIDQAVVLFGIPERVAGRCVDQRGIGMDESFVLDLFYPPTPPSSCPLTITVRASILSPLPHQLRYLLKCTKGSYVKYNLPASHPAIKDLGSPAIHEGFMIEPEAGWGTVYLAEEEKDGTGYKEEILPAVKGNYPALYANLLEAIDSGDRGKLIIRRDQVLAVLKIIELGVKSSDQGRVMKYE</sequence>
<reference evidence="5" key="2">
    <citation type="submission" date="2024-01" db="EMBL/GenBank/DDBJ databases">
        <title>Comparative genomics of Cryptococcus and Kwoniella reveals pathogenesis evolution and contrasting modes of karyotype evolution via chromosome fusion or intercentromeric recombination.</title>
        <authorList>
            <person name="Coelho M.A."/>
            <person name="David-Palma M."/>
            <person name="Shea T."/>
            <person name="Bowers K."/>
            <person name="McGinley-Smith S."/>
            <person name="Mohammad A.W."/>
            <person name="Gnirke A."/>
            <person name="Yurkov A.M."/>
            <person name="Nowrousian M."/>
            <person name="Sun S."/>
            <person name="Cuomo C.A."/>
            <person name="Heitman J."/>
        </authorList>
    </citation>
    <scope>NUCLEOTIDE SEQUENCE</scope>
    <source>
        <strain evidence="5">CBS 12478</strain>
    </source>
</reference>
<comment type="similarity">
    <text evidence="1">Belongs to the Gfo/Idh/MocA family.</text>
</comment>
<dbReference type="KEGG" id="ksn:43587937"/>
<reference evidence="5" key="1">
    <citation type="submission" date="2017-08" db="EMBL/GenBank/DDBJ databases">
        <authorList>
            <person name="Cuomo C."/>
            <person name="Billmyre B."/>
            <person name="Heitman J."/>
        </authorList>
    </citation>
    <scope>NUCLEOTIDE SEQUENCE</scope>
    <source>
        <strain evidence="5">CBS 12478</strain>
    </source>
</reference>
<evidence type="ECO:0000313" key="6">
    <source>
        <dbReference type="Proteomes" id="UP000322225"/>
    </source>
</evidence>
<feature type="domain" description="Gfo/Idh/MocA-like oxidoreductase N-terminal" evidence="3">
    <location>
        <begin position="18"/>
        <end position="138"/>
    </location>
</feature>
<gene>
    <name evidence="5" type="ORF">CI109_106455</name>
</gene>
<dbReference type="InterPro" id="IPR055170">
    <property type="entry name" value="GFO_IDH_MocA-like_dom"/>
</dbReference>
<dbReference type="Gene3D" id="3.40.50.720">
    <property type="entry name" value="NAD(P)-binding Rossmann-like Domain"/>
    <property type="match status" value="1"/>
</dbReference>
<dbReference type="PANTHER" id="PTHR43708">
    <property type="entry name" value="CONSERVED EXPRESSED OXIDOREDUCTASE (EUROFUNG)"/>
    <property type="match status" value="1"/>
</dbReference>
<name>A0A5M6C2L6_9TREE</name>
<dbReference type="Pfam" id="PF22725">
    <property type="entry name" value="GFO_IDH_MocA_C3"/>
    <property type="match status" value="1"/>
</dbReference>
<evidence type="ECO:0000259" key="4">
    <source>
        <dbReference type="Pfam" id="PF22725"/>
    </source>
</evidence>
<evidence type="ECO:0000313" key="5">
    <source>
        <dbReference type="EMBL" id="WWD21967.1"/>
    </source>
</evidence>
<keyword evidence="6" id="KW-1185">Reference proteome</keyword>
<dbReference type="Proteomes" id="UP000322225">
    <property type="component" value="Chromosome 12"/>
</dbReference>
<dbReference type="SUPFAM" id="SSF51735">
    <property type="entry name" value="NAD(P)-binding Rossmann-fold domains"/>
    <property type="match status" value="1"/>
</dbReference>
<dbReference type="InterPro" id="IPR000683">
    <property type="entry name" value="Gfo/Idh/MocA-like_OxRdtase_N"/>
</dbReference>
<dbReference type="GO" id="GO:0016491">
    <property type="term" value="F:oxidoreductase activity"/>
    <property type="evidence" value="ECO:0007669"/>
    <property type="project" value="UniProtKB-KW"/>
</dbReference>
<protein>
    <submittedName>
        <fullName evidence="5">Uncharacterized protein</fullName>
    </submittedName>
</protein>
<dbReference type="EMBL" id="CP144062">
    <property type="protein sequence ID" value="WWD21967.1"/>
    <property type="molecule type" value="Genomic_DNA"/>
</dbReference>
<dbReference type="GeneID" id="43587937"/>
<dbReference type="PANTHER" id="PTHR43708:SF5">
    <property type="entry name" value="CONSERVED EXPRESSED OXIDOREDUCTASE (EUROFUNG)-RELATED"/>
    <property type="match status" value="1"/>
</dbReference>
<dbReference type="Gene3D" id="3.30.360.10">
    <property type="entry name" value="Dihydrodipicolinate Reductase, domain 2"/>
    <property type="match status" value="1"/>
</dbReference>
<feature type="domain" description="GFO/IDH/MocA-like oxidoreductase" evidence="4">
    <location>
        <begin position="146"/>
        <end position="275"/>
    </location>
</feature>
<dbReference type="GO" id="GO:0000166">
    <property type="term" value="F:nucleotide binding"/>
    <property type="evidence" value="ECO:0007669"/>
    <property type="project" value="InterPro"/>
</dbReference>
<keyword evidence="2" id="KW-0560">Oxidoreductase</keyword>
<dbReference type="OrthoDB" id="446809at2759"/>
<dbReference type="RefSeq" id="XP_031861808.1">
    <property type="nucleotide sequence ID" value="XM_032003810.1"/>
</dbReference>
<evidence type="ECO:0000256" key="2">
    <source>
        <dbReference type="ARBA" id="ARBA00023002"/>
    </source>
</evidence>
<evidence type="ECO:0000256" key="1">
    <source>
        <dbReference type="ARBA" id="ARBA00010928"/>
    </source>
</evidence>
<organism evidence="5 6">
    <name type="scientific">Kwoniella shandongensis</name>
    <dbReference type="NCBI Taxonomy" id="1734106"/>
    <lineage>
        <taxon>Eukaryota</taxon>
        <taxon>Fungi</taxon>
        <taxon>Dikarya</taxon>
        <taxon>Basidiomycota</taxon>
        <taxon>Agaricomycotina</taxon>
        <taxon>Tremellomycetes</taxon>
        <taxon>Tremellales</taxon>
        <taxon>Cryptococcaceae</taxon>
        <taxon>Kwoniella</taxon>
    </lineage>
</organism>